<dbReference type="EMBL" id="JADJNC010000013">
    <property type="protein sequence ID" value="MBK7423282.1"/>
    <property type="molecule type" value="Genomic_DNA"/>
</dbReference>
<accession>A0A9D7FCQ2</accession>
<dbReference type="Proteomes" id="UP000886602">
    <property type="component" value="Unassembled WGS sequence"/>
</dbReference>
<gene>
    <name evidence="2" type="ORF">IPJ48_09380</name>
</gene>
<dbReference type="AlphaFoldDB" id="A0A9D7FCQ2"/>
<organism evidence="2 3">
    <name type="scientific">Candidatus Propionivibrio dominans</name>
    <dbReference type="NCBI Taxonomy" id="2954373"/>
    <lineage>
        <taxon>Bacteria</taxon>
        <taxon>Pseudomonadati</taxon>
        <taxon>Pseudomonadota</taxon>
        <taxon>Betaproteobacteria</taxon>
        <taxon>Rhodocyclales</taxon>
        <taxon>Rhodocyclaceae</taxon>
        <taxon>Propionivibrio</taxon>
    </lineage>
</organism>
<comment type="caution">
    <text evidence="2">The sequence shown here is derived from an EMBL/GenBank/DDBJ whole genome shotgun (WGS) entry which is preliminary data.</text>
</comment>
<proteinExistence type="predicted"/>
<sequence length="91" mass="8287">MSTGAACGATAGCGISCAEGWLGLAGLLASASVSTGRLSTTVASTGCTSTLVFLAGIEAGAGASAGFIGGKPSNAGSTRKGSGACARVSAA</sequence>
<name>A0A9D7FCQ2_9RHOO</name>
<evidence type="ECO:0000313" key="3">
    <source>
        <dbReference type="Proteomes" id="UP000886602"/>
    </source>
</evidence>
<protein>
    <submittedName>
        <fullName evidence="2">Uncharacterized protein</fullName>
    </submittedName>
</protein>
<feature type="region of interest" description="Disordered" evidence="1">
    <location>
        <begin position="71"/>
        <end position="91"/>
    </location>
</feature>
<evidence type="ECO:0000313" key="2">
    <source>
        <dbReference type="EMBL" id="MBK7423282.1"/>
    </source>
</evidence>
<reference evidence="2" key="1">
    <citation type="submission" date="2020-10" db="EMBL/GenBank/DDBJ databases">
        <title>Connecting structure to function with the recovery of over 1000 high-quality activated sludge metagenome-assembled genomes encoding full-length rRNA genes using long-read sequencing.</title>
        <authorList>
            <person name="Singleton C.M."/>
            <person name="Petriglieri F."/>
            <person name="Kristensen J.M."/>
            <person name="Kirkegaard R.H."/>
            <person name="Michaelsen T.Y."/>
            <person name="Andersen M.H."/>
            <person name="Karst S.M."/>
            <person name="Dueholm M.S."/>
            <person name="Nielsen P.H."/>
            <person name="Albertsen M."/>
        </authorList>
    </citation>
    <scope>NUCLEOTIDE SEQUENCE</scope>
    <source>
        <strain evidence="2">EsbW_18-Q3-R4-48_MAXAC.044</strain>
    </source>
</reference>
<evidence type="ECO:0000256" key="1">
    <source>
        <dbReference type="SAM" id="MobiDB-lite"/>
    </source>
</evidence>